<proteinExistence type="predicted"/>
<sequence>MIVVQEVIVYGDIPDSCDLALRVNGGSMEPRYPDGSVIFVKRITIYLTDKWL</sequence>
<gene>
    <name evidence="2" type="ORF">ACFQ4L_03215</name>
</gene>
<comment type="caution">
    <text evidence="2">The sequence shown here is derived from an EMBL/GenBank/DDBJ whole genome shotgun (WGS) entry which is preliminary data.</text>
</comment>
<dbReference type="InterPro" id="IPR036286">
    <property type="entry name" value="LexA/Signal_pep-like_sf"/>
</dbReference>
<evidence type="ECO:0000259" key="1">
    <source>
        <dbReference type="Pfam" id="PF00717"/>
    </source>
</evidence>
<evidence type="ECO:0000313" key="2">
    <source>
        <dbReference type="EMBL" id="MFD1465101.1"/>
    </source>
</evidence>
<dbReference type="Proteomes" id="UP001597244">
    <property type="component" value="Unassembled WGS sequence"/>
</dbReference>
<dbReference type="Pfam" id="PF00717">
    <property type="entry name" value="Peptidase_S24"/>
    <property type="match status" value="1"/>
</dbReference>
<organism evidence="2 3">
    <name type="scientific">Lapidilactobacillus mulanensis</name>
    <dbReference type="NCBI Taxonomy" id="2485999"/>
    <lineage>
        <taxon>Bacteria</taxon>
        <taxon>Bacillati</taxon>
        <taxon>Bacillota</taxon>
        <taxon>Bacilli</taxon>
        <taxon>Lactobacillales</taxon>
        <taxon>Lactobacillaceae</taxon>
        <taxon>Lapidilactobacillus</taxon>
    </lineage>
</organism>
<name>A0ABW4DPT7_9LACO</name>
<accession>A0ABW4DPT7</accession>
<dbReference type="InterPro" id="IPR015927">
    <property type="entry name" value="Peptidase_S24_S26A/B/C"/>
</dbReference>
<dbReference type="Gene3D" id="2.10.109.10">
    <property type="entry name" value="Umud Fragment, subunit A"/>
    <property type="match status" value="1"/>
</dbReference>
<evidence type="ECO:0000313" key="3">
    <source>
        <dbReference type="Proteomes" id="UP001597244"/>
    </source>
</evidence>
<dbReference type="SUPFAM" id="SSF51306">
    <property type="entry name" value="LexA/Signal peptidase"/>
    <property type="match status" value="1"/>
</dbReference>
<feature type="domain" description="Peptidase S24/S26A/S26B/S26C" evidence="1">
    <location>
        <begin position="13"/>
        <end position="42"/>
    </location>
</feature>
<dbReference type="RefSeq" id="WP_125578230.1">
    <property type="nucleotide sequence ID" value="NZ_JBHTOF010000023.1"/>
</dbReference>
<reference evidence="3" key="1">
    <citation type="journal article" date="2019" name="Int. J. Syst. Evol. Microbiol.">
        <title>The Global Catalogue of Microorganisms (GCM) 10K type strain sequencing project: providing services to taxonomists for standard genome sequencing and annotation.</title>
        <authorList>
            <consortium name="The Broad Institute Genomics Platform"/>
            <consortium name="The Broad Institute Genome Sequencing Center for Infectious Disease"/>
            <person name="Wu L."/>
            <person name="Ma J."/>
        </authorList>
    </citation>
    <scope>NUCLEOTIDE SEQUENCE [LARGE SCALE GENOMIC DNA]</scope>
    <source>
        <strain evidence="3">CCM 8951</strain>
    </source>
</reference>
<keyword evidence="3" id="KW-1185">Reference proteome</keyword>
<dbReference type="CDD" id="cd06462">
    <property type="entry name" value="Peptidase_S24_S26"/>
    <property type="match status" value="1"/>
</dbReference>
<dbReference type="EMBL" id="JBHTOF010000023">
    <property type="protein sequence ID" value="MFD1465101.1"/>
    <property type="molecule type" value="Genomic_DNA"/>
</dbReference>
<protein>
    <submittedName>
        <fullName evidence="2">S24 family peptidase</fullName>
    </submittedName>
</protein>